<dbReference type="PRINTS" id="PR00598">
    <property type="entry name" value="HTHMARR"/>
</dbReference>
<dbReference type="GO" id="GO:0003700">
    <property type="term" value="F:DNA-binding transcription factor activity"/>
    <property type="evidence" value="ECO:0007669"/>
    <property type="project" value="InterPro"/>
</dbReference>
<dbReference type="AlphaFoldDB" id="A0A4Q0ALJ1"/>
<evidence type="ECO:0000313" key="3">
    <source>
        <dbReference type="Proteomes" id="UP000289269"/>
    </source>
</evidence>
<evidence type="ECO:0000313" key="2">
    <source>
        <dbReference type="EMBL" id="RWZ82043.1"/>
    </source>
</evidence>
<dbReference type="SMART" id="SM00347">
    <property type="entry name" value="HTH_MARR"/>
    <property type="match status" value="1"/>
</dbReference>
<sequence>MHKDRDFYIEQIIESVHAIKRELSAWHTGGGAAACGGRDRPAITAAQWGALAAVSKSGRMNIGELAKALGVSHSAATQLSDELVQKGYLVRLESAADRRVQTLELTDRTKRHIGRMRAGIASYFAQVFAVLSDDELASFAALSKKIAHKNARGPKL</sequence>
<reference evidence="2" key="1">
    <citation type="submission" date="2019-01" db="EMBL/GenBank/DDBJ databases">
        <title>Genomic signatures and co-occurrence patterns of the ultra-small Saccharimodia (Patescibacteria phylum) suggest a symbiotic lifestyle.</title>
        <authorList>
            <person name="Lemos L."/>
            <person name="Medeiros J."/>
            <person name="Andreote F."/>
            <person name="Fernandes G."/>
            <person name="Varani A."/>
            <person name="Oliveira G."/>
            <person name="Pylro V."/>
        </authorList>
    </citation>
    <scope>NUCLEOTIDE SEQUENCE [LARGE SCALE GENOMIC DNA]</scope>
    <source>
        <strain evidence="2">AMD01</strain>
    </source>
</reference>
<dbReference type="PROSITE" id="PS51257">
    <property type="entry name" value="PROKAR_LIPOPROTEIN"/>
    <property type="match status" value="1"/>
</dbReference>
<dbReference type="SUPFAM" id="SSF46785">
    <property type="entry name" value="Winged helix' DNA-binding domain"/>
    <property type="match status" value="1"/>
</dbReference>
<keyword evidence="3" id="KW-1185">Reference proteome</keyword>
<dbReference type="InterPro" id="IPR036388">
    <property type="entry name" value="WH-like_DNA-bd_sf"/>
</dbReference>
<evidence type="ECO:0000259" key="1">
    <source>
        <dbReference type="PROSITE" id="PS50995"/>
    </source>
</evidence>
<protein>
    <submittedName>
        <fullName evidence="2">MarR family transcriptional regulator</fullName>
    </submittedName>
</protein>
<accession>A0A4Q0ALJ1</accession>
<dbReference type="Pfam" id="PF12802">
    <property type="entry name" value="MarR_2"/>
    <property type="match status" value="1"/>
</dbReference>
<dbReference type="Gene3D" id="1.10.10.10">
    <property type="entry name" value="Winged helix-like DNA-binding domain superfamily/Winged helix DNA-binding domain"/>
    <property type="match status" value="1"/>
</dbReference>
<dbReference type="GO" id="GO:0006950">
    <property type="term" value="P:response to stress"/>
    <property type="evidence" value="ECO:0007669"/>
    <property type="project" value="TreeGrafter"/>
</dbReference>
<dbReference type="PANTHER" id="PTHR33164:SF43">
    <property type="entry name" value="HTH-TYPE TRANSCRIPTIONAL REPRESSOR YETL"/>
    <property type="match status" value="1"/>
</dbReference>
<gene>
    <name evidence="2" type="ORF">EOT04_00205</name>
</gene>
<proteinExistence type="predicted"/>
<dbReference type="PANTHER" id="PTHR33164">
    <property type="entry name" value="TRANSCRIPTIONAL REGULATOR, MARR FAMILY"/>
    <property type="match status" value="1"/>
</dbReference>
<feature type="domain" description="HTH marR-type" evidence="1">
    <location>
        <begin position="9"/>
        <end position="148"/>
    </location>
</feature>
<name>A0A4Q0ALJ1_9BACT</name>
<dbReference type="Proteomes" id="UP000289269">
    <property type="component" value="Unassembled WGS sequence"/>
</dbReference>
<organism evidence="2 3">
    <name type="scientific">Candidatus Chaera renei</name>
    <dbReference type="NCBI Taxonomy" id="2506947"/>
    <lineage>
        <taxon>Bacteria</taxon>
        <taxon>Candidatus Saccharimonadota</taxon>
        <taxon>Candidatus Saccharimonadia</taxon>
        <taxon>Candidatus Saccharimonadales</taxon>
        <taxon>Candidatus Saccharimonadaceae</taxon>
        <taxon>Candidatus Chaera</taxon>
    </lineage>
</organism>
<dbReference type="EMBL" id="SCKW01000001">
    <property type="protein sequence ID" value="RWZ82043.1"/>
    <property type="molecule type" value="Genomic_DNA"/>
</dbReference>
<dbReference type="InterPro" id="IPR039422">
    <property type="entry name" value="MarR/SlyA-like"/>
</dbReference>
<dbReference type="InterPro" id="IPR000835">
    <property type="entry name" value="HTH_MarR-typ"/>
</dbReference>
<dbReference type="PROSITE" id="PS50995">
    <property type="entry name" value="HTH_MARR_2"/>
    <property type="match status" value="1"/>
</dbReference>
<dbReference type="InterPro" id="IPR036390">
    <property type="entry name" value="WH_DNA-bd_sf"/>
</dbReference>
<comment type="caution">
    <text evidence="2">The sequence shown here is derived from an EMBL/GenBank/DDBJ whole genome shotgun (WGS) entry which is preliminary data.</text>
</comment>